<dbReference type="InterPro" id="IPR009003">
    <property type="entry name" value="Peptidase_S1_PA"/>
</dbReference>
<keyword evidence="8" id="KW-1185">Reference proteome</keyword>
<evidence type="ECO:0000259" key="6">
    <source>
        <dbReference type="PROSITE" id="PS50240"/>
    </source>
</evidence>
<sequence>MVSSTAAFAIATTSLLLHTSSANLFENLKQPRIIGGSTASFNRYPYTVALTTSGSNFFCGGTLIASDAVLTAAHCLRGADVVYRVAVNRADLTSKDGEVILVAKEIRHPSYSWTTDQNDIALLVLDQPVSVVSEEDIVRINSDASFPSAGEVARTMGWGDTDPDATELSVSYSLLEVDLPVISNEECSAAKGTDNGYTDSYESYIFDSMLCTFEPGSDACQGDSGTYIMFANLHPSGSMIISNFLYPQNKYNQQRKGGPLIIPGSTAAEDVLVGVTSWGIGCATKVFPGVFSRVSYAYDWIAETVCSESSNAPRYLCETPEPTLKPTEKPISAAPTPEPTLAPTDELTPRPTALPTTANPTLTPSEVPTDSPTTASPSSHPSKNPTESPSFSPTISPTASPSISIAPSLSSSSSPSSSQAPSSYPFSIPSTHPSLIPSQYPSNQPSVLPSISPSVSDAPTSYPTTSPTYSPSMTFQPTISPKPTRKPISIGSNSLMIPISSLLASQEVEPKSFAVESKDKDDDVFNGSSWMGCSRVLVGMFSAVVGYLLL</sequence>
<dbReference type="PROSITE" id="PS50240">
    <property type="entry name" value="TRYPSIN_DOM"/>
    <property type="match status" value="1"/>
</dbReference>
<evidence type="ECO:0000256" key="1">
    <source>
        <dbReference type="ARBA" id="ARBA00007664"/>
    </source>
</evidence>
<feature type="compositionally biased region" description="Low complexity" evidence="4">
    <location>
        <begin position="318"/>
        <end position="427"/>
    </location>
</feature>
<dbReference type="SUPFAM" id="SSF50494">
    <property type="entry name" value="Trypsin-like serine proteases"/>
    <property type="match status" value="1"/>
</dbReference>
<dbReference type="InterPro" id="IPR001314">
    <property type="entry name" value="Peptidase_S1A"/>
</dbReference>
<evidence type="ECO:0000256" key="3">
    <source>
        <dbReference type="ARBA" id="ARBA00023157"/>
    </source>
</evidence>
<keyword evidence="2" id="KW-0843">Virulence</keyword>
<protein>
    <recommendedName>
        <fullName evidence="6">Peptidase S1 domain-containing protein</fullName>
    </recommendedName>
</protein>
<comment type="similarity">
    <text evidence="1">Belongs to the peptidase S1 family.</text>
</comment>
<dbReference type="AlphaFoldDB" id="A0ABD3N4X9"/>
<feature type="region of interest" description="Disordered" evidence="4">
    <location>
        <begin position="313"/>
        <end position="486"/>
    </location>
</feature>
<feature type="domain" description="Peptidase S1" evidence="6">
    <location>
        <begin position="33"/>
        <end position="306"/>
    </location>
</feature>
<feature type="chain" id="PRO_5044766557" description="Peptidase S1 domain-containing protein" evidence="5">
    <location>
        <begin position="23"/>
        <end position="550"/>
    </location>
</feature>
<feature type="compositionally biased region" description="Low complexity" evidence="4">
    <location>
        <begin position="445"/>
        <end position="472"/>
    </location>
</feature>
<dbReference type="InterPro" id="IPR001254">
    <property type="entry name" value="Trypsin_dom"/>
</dbReference>
<dbReference type="Pfam" id="PF00089">
    <property type="entry name" value="Trypsin"/>
    <property type="match status" value="2"/>
</dbReference>
<dbReference type="InterPro" id="IPR043504">
    <property type="entry name" value="Peptidase_S1_PA_chymotrypsin"/>
</dbReference>
<dbReference type="SMART" id="SM00020">
    <property type="entry name" value="Tryp_SPc"/>
    <property type="match status" value="1"/>
</dbReference>
<dbReference type="InterPro" id="IPR018114">
    <property type="entry name" value="TRYPSIN_HIS"/>
</dbReference>
<feature type="compositionally biased region" description="Polar residues" evidence="4">
    <location>
        <begin position="428"/>
        <end position="444"/>
    </location>
</feature>
<evidence type="ECO:0000313" key="7">
    <source>
        <dbReference type="EMBL" id="KAL3769281.1"/>
    </source>
</evidence>
<dbReference type="FunFam" id="2.40.10.10:FF:000068">
    <property type="entry name" value="transmembrane protease serine 2"/>
    <property type="match status" value="1"/>
</dbReference>
<dbReference type="CDD" id="cd00190">
    <property type="entry name" value="Tryp_SPc"/>
    <property type="match status" value="1"/>
</dbReference>
<dbReference type="PANTHER" id="PTHR24276">
    <property type="entry name" value="POLYSERASE-RELATED"/>
    <property type="match status" value="1"/>
</dbReference>
<comment type="caution">
    <text evidence="7">The sequence shown here is derived from an EMBL/GenBank/DDBJ whole genome shotgun (WGS) entry which is preliminary data.</text>
</comment>
<gene>
    <name evidence="7" type="ORF">ACHAWO_007953</name>
</gene>
<evidence type="ECO:0000256" key="2">
    <source>
        <dbReference type="ARBA" id="ARBA00023026"/>
    </source>
</evidence>
<keyword evidence="5" id="KW-0732">Signal</keyword>
<evidence type="ECO:0000256" key="5">
    <source>
        <dbReference type="SAM" id="SignalP"/>
    </source>
</evidence>
<dbReference type="PRINTS" id="PR00722">
    <property type="entry name" value="CHYMOTRYPSIN"/>
</dbReference>
<evidence type="ECO:0000313" key="8">
    <source>
        <dbReference type="Proteomes" id="UP001530400"/>
    </source>
</evidence>
<accession>A0ABD3N4X9</accession>
<dbReference type="InterPro" id="IPR050430">
    <property type="entry name" value="Peptidase_S1"/>
</dbReference>
<name>A0ABD3N4X9_9STRA</name>
<feature type="signal peptide" evidence="5">
    <location>
        <begin position="1"/>
        <end position="22"/>
    </location>
</feature>
<dbReference type="PROSITE" id="PS00134">
    <property type="entry name" value="TRYPSIN_HIS"/>
    <property type="match status" value="1"/>
</dbReference>
<dbReference type="EMBL" id="JALLPJ020001334">
    <property type="protein sequence ID" value="KAL3769281.1"/>
    <property type="molecule type" value="Genomic_DNA"/>
</dbReference>
<organism evidence="7 8">
    <name type="scientific">Cyclotella atomus</name>
    <dbReference type="NCBI Taxonomy" id="382360"/>
    <lineage>
        <taxon>Eukaryota</taxon>
        <taxon>Sar</taxon>
        <taxon>Stramenopiles</taxon>
        <taxon>Ochrophyta</taxon>
        <taxon>Bacillariophyta</taxon>
        <taxon>Coscinodiscophyceae</taxon>
        <taxon>Thalassiosirophycidae</taxon>
        <taxon>Stephanodiscales</taxon>
        <taxon>Stephanodiscaceae</taxon>
        <taxon>Cyclotella</taxon>
    </lineage>
</organism>
<dbReference type="PANTHER" id="PTHR24276:SF91">
    <property type="entry name" value="AT26814P-RELATED"/>
    <property type="match status" value="1"/>
</dbReference>
<evidence type="ECO:0000256" key="4">
    <source>
        <dbReference type="SAM" id="MobiDB-lite"/>
    </source>
</evidence>
<dbReference type="Gene3D" id="2.40.10.10">
    <property type="entry name" value="Trypsin-like serine proteases"/>
    <property type="match status" value="3"/>
</dbReference>
<dbReference type="Proteomes" id="UP001530400">
    <property type="component" value="Unassembled WGS sequence"/>
</dbReference>
<proteinExistence type="inferred from homology"/>
<reference evidence="7 8" key="1">
    <citation type="submission" date="2024-10" db="EMBL/GenBank/DDBJ databases">
        <title>Updated reference genomes for cyclostephanoid diatoms.</title>
        <authorList>
            <person name="Roberts W.R."/>
            <person name="Alverson A.J."/>
        </authorList>
    </citation>
    <scope>NUCLEOTIDE SEQUENCE [LARGE SCALE GENOMIC DNA]</scope>
    <source>
        <strain evidence="7 8">AJA010-31</strain>
    </source>
</reference>
<keyword evidence="3" id="KW-1015">Disulfide bond</keyword>